<feature type="region of interest" description="Disordered" evidence="1">
    <location>
        <begin position="352"/>
        <end position="372"/>
    </location>
</feature>
<dbReference type="RefSeq" id="WP_073079948.1">
    <property type="nucleotide sequence ID" value="NZ_FQXV01000009.1"/>
</dbReference>
<keyword evidence="3" id="KW-1185">Reference proteome</keyword>
<sequence>MATNNWPTFQDLSSQYNDMVKKKNNNSVDSGFSKSVGTGFAGDPGFSLSGSSTSTVDPGFSIGAPKTSQIGAGTSQSNVGAWNNALTKVGGSGGTDKDIASQIAALVATQKAAQQGSLQSNLDTALGNLQTGYNTSLADLETQRGNIKNSYYNQRNTAAGQSDVGAMNYAQAAAANGIRGSAAMQPELYRNVALQGALNNLNTAESQAYADLDTQAVTLQSNYNANVAALQNAYLSDMNAANANLDASGISAKIAALQDAQSKARAQADTDKSDWTNTIGQYSDNYQAEINRIDSLITSGQSVDSDGISLAYKKSVLTAARQEKINNQASAQASANQQDFENQLALARLQVTQQNASNSGSRSSGSSGSSTGQLTYSQLNSVLNSMYGRYAIGDTLTPEGQTAMYNYIVQYGGQYAPQLMATYGLSAPTASSSSTTAGRSPNYNGVVRQAQIYLSFGGTGAQNDAITYIGNAISNGNITRPEAVQIMRSLGLA</sequence>
<dbReference type="Proteomes" id="UP000183995">
    <property type="component" value="Unassembled WGS sequence"/>
</dbReference>
<evidence type="ECO:0000256" key="1">
    <source>
        <dbReference type="SAM" id="MobiDB-lite"/>
    </source>
</evidence>
<feature type="compositionally biased region" description="Low complexity" evidence="1">
    <location>
        <begin position="357"/>
        <end position="372"/>
    </location>
</feature>
<evidence type="ECO:0000313" key="3">
    <source>
        <dbReference type="Proteomes" id="UP000183995"/>
    </source>
</evidence>
<reference evidence="2 3" key="1">
    <citation type="submission" date="2016-11" db="EMBL/GenBank/DDBJ databases">
        <authorList>
            <person name="Jaros S."/>
            <person name="Januszkiewicz K."/>
            <person name="Wedrychowicz H."/>
        </authorList>
    </citation>
    <scope>NUCLEOTIDE SEQUENCE [LARGE SCALE GENOMIC DNA]</scope>
    <source>
        <strain evidence="2 3">DSM 10068</strain>
    </source>
</reference>
<gene>
    <name evidence="2" type="ORF">SAMN02745823_02720</name>
</gene>
<dbReference type="EMBL" id="FQXV01000009">
    <property type="protein sequence ID" value="SHI13697.1"/>
    <property type="molecule type" value="Genomic_DNA"/>
</dbReference>
<organism evidence="2 3">
    <name type="scientific">Sporobacter termitidis DSM 10068</name>
    <dbReference type="NCBI Taxonomy" id="1123282"/>
    <lineage>
        <taxon>Bacteria</taxon>
        <taxon>Bacillati</taxon>
        <taxon>Bacillota</taxon>
        <taxon>Clostridia</taxon>
        <taxon>Eubacteriales</taxon>
        <taxon>Oscillospiraceae</taxon>
        <taxon>Sporobacter</taxon>
    </lineage>
</organism>
<protein>
    <submittedName>
        <fullName evidence="2">Uncharacterized protein</fullName>
    </submittedName>
</protein>
<name>A0A1M5YNL5_9FIRM</name>
<dbReference type="AlphaFoldDB" id="A0A1M5YNL5"/>
<evidence type="ECO:0000313" key="2">
    <source>
        <dbReference type="EMBL" id="SHI13697.1"/>
    </source>
</evidence>
<proteinExistence type="predicted"/>
<accession>A0A1M5YNL5</accession>